<name>A0A0F9VED1_9ZZZZ</name>
<sequence>MIPGLYISPNDGARLRDMLLDGQTVEATMVLTGYEGLGTSYNVYGILPGQTGEIIVVLSHHDGWATNEASGMAVVMGLAKYYTQIPLSQRVRTLMFLGTASHFGKRPGLLDMCERLADVRDDVVAAISVEMISKQFKIIDGKFVDTGMVAPRAWFISGPQHSGNEYLLEYSIEAITKYDLTRTSVQPAIGGVFGIAPGEGGLFAAIGIPVVHLISQNAPQFTNEDKPNTVMVDALKPTVAGLGLVIDNIDDIPAEWLID</sequence>
<organism evidence="1">
    <name type="scientific">marine sediment metagenome</name>
    <dbReference type="NCBI Taxonomy" id="412755"/>
    <lineage>
        <taxon>unclassified sequences</taxon>
        <taxon>metagenomes</taxon>
        <taxon>ecological metagenomes</taxon>
    </lineage>
</organism>
<proteinExistence type="predicted"/>
<dbReference type="AlphaFoldDB" id="A0A0F9VED1"/>
<evidence type="ECO:0000313" key="1">
    <source>
        <dbReference type="EMBL" id="KKN64158.1"/>
    </source>
</evidence>
<gene>
    <name evidence="1" type="ORF">LCGC14_0494520</name>
</gene>
<protein>
    <recommendedName>
        <fullName evidence="2">Peptidase M28 domain-containing protein</fullName>
    </recommendedName>
</protein>
<comment type="caution">
    <text evidence="1">The sequence shown here is derived from an EMBL/GenBank/DDBJ whole genome shotgun (WGS) entry which is preliminary data.</text>
</comment>
<dbReference type="Gene3D" id="3.40.630.10">
    <property type="entry name" value="Zn peptidases"/>
    <property type="match status" value="1"/>
</dbReference>
<dbReference type="EMBL" id="LAZR01000566">
    <property type="protein sequence ID" value="KKN64158.1"/>
    <property type="molecule type" value="Genomic_DNA"/>
</dbReference>
<reference evidence="1" key="1">
    <citation type="journal article" date="2015" name="Nature">
        <title>Complex archaea that bridge the gap between prokaryotes and eukaryotes.</title>
        <authorList>
            <person name="Spang A."/>
            <person name="Saw J.H."/>
            <person name="Jorgensen S.L."/>
            <person name="Zaremba-Niedzwiedzka K."/>
            <person name="Martijn J."/>
            <person name="Lind A.E."/>
            <person name="van Eijk R."/>
            <person name="Schleper C."/>
            <person name="Guy L."/>
            <person name="Ettema T.J."/>
        </authorList>
    </citation>
    <scope>NUCLEOTIDE SEQUENCE</scope>
</reference>
<evidence type="ECO:0008006" key="2">
    <source>
        <dbReference type="Google" id="ProtNLM"/>
    </source>
</evidence>
<dbReference type="SUPFAM" id="SSF53187">
    <property type="entry name" value="Zn-dependent exopeptidases"/>
    <property type="match status" value="1"/>
</dbReference>
<accession>A0A0F9VED1</accession>